<protein>
    <recommendedName>
        <fullName evidence="4 11">Protoporphyrinogen oxidase</fullName>
        <ecNumber evidence="4 11">1.3.3.4</ecNumber>
    </recommendedName>
</protein>
<evidence type="ECO:0000256" key="1">
    <source>
        <dbReference type="ARBA" id="ARBA00002600"/>
    </source>
</evidence>
<evidence type="ECO:0000256" key="9">
    <source>
        <dbReference type="ARBA" id="ARBA00023244"/>
    </source>
</evidence>
<comment type="subcellular location">
    <subcellularLocation>
        <location evidence="11">Mitochondrion inner membrane</location>
    </subcellularLocation>
</comment>
<keyword evidence="6 11" id="KW-0274">FAD</keyword>
<keyword evidence="9 11" id="KW-0627">Porphyrin biosynthesis</keyword>
<evidence type="ECO:0000256" key="11">
    <source>
        <dbReference type="RuleBase" id="RU367069"/>
    </source>
</evidence>
<dbReference type="AlphaFoldDB" id="A0A0F7EWD8"/>
<comment type="pathway">
    <text evidence="2 11">Porphyrin-containing compound metabolism; protoporphyrin-IX biosynthesis; protoporphyrin-IX from protoporphyrinogen-IX: step 1/1.</text>
</comment>
<keyword evidence="8 11" id="KW-0350">Heme biosynthesis</keyword>
<dbReference type="InterPro" id="IPR002937">
    <property type="entry name" value="Amino_oxidase"/>
</dbReference>
<accession>A0A0F7EWD8</accession>
<evidence type="ECO:0000256" key="10">
    <source>
        <dbReference type="ARBA" id="ARBA00047554"/>
    </source>
</evidence>
<evidence type="ECO:0000256" key="8">
    <source>
        <dbReference type="ARBA" id="ARBA00023133"/>
    </source>
</evidence>
<dbReference type="NCBIfam" id="TIGR00562">
    <property type="entry name" value="proto_IX_ox"/>
    <property type="match status" value="1"/>
</dbReference>
<dbReference type="GO" id="GO:0004729">
    <property type="term" value="F:oxygen-dependent protoporphyrinogen oxidase activity"/>
    <property type="evidence" value="ECO:0007669"/>
    <property type="project" value="UniProtKB-UniRule"/>
</dbReference>
<dbReference type="Gene3D" id="3.50.50.60">
    <property type="entry name" value="FAD/NAD(P)-binding domain"/>
    <property type="match status" value="1"/>
</dbReference>
<evidence type="ECO:0000256" key="5">
    <source>
        <dbReference type="ARBA" id="ARBA00022630"/>
    </source>
</evidence>
<dbReference type="PANTHER" id="PTHR42923:SF3">
    <property type="entry name" value="PROTOPORPHYRINOGEN OXIDASE"/>
    <property type="match status" value="1"/>
</dbReference>
<feature type="domain" description="Amine oxidase" evidence="12">
    <location>
        <begin position="49"/>
        <end position="383"/>
    </location>
</feature>
<sequence length="478" mass="53149">MSTGPRICVLGSEVSALSASYFLRRALPNARITLVAAQQPSQVTTSRGRFHFEEGLQSSILNSRSGREVLGLVRLLSLDSQVVSADLVASGRRHIWLNGRVQHFPRVWHCFRYGLWFLFEPLWLRRRGNACESAASLARRRFSNSVRRDIAEPLTWGLYGLNSASCSAKWAFPRIWHNESQFGSIFLGAAREILRMAKQKSWLCLKAFDPLNTSICTGGRMYSFRHGLETLPNALLKKIQGTRVESSRIPVEVIRDADVASISSGETPVVTLTDGREISADFVVSALPSYELSEKVKSFSPELASTLEHIKHQNVAVVNFGFVNLPLKLRAATYLCPPTEPIFSVCVASKGFPQHNATTSESRITVYLPQRDGTDSIETAKDSLQRHLGITAEPDEVSMKVWSMALYEKNHDEVLQSIHQRSPSWLSIIGPSFRGLGVADSVVDARAETDRIAAILKRKMAQNQQKARISTPSIENTA</sequence>
<dbReference type="EMBL" id="KP739896">
    <property type="protein sequence ID" value="AKG25423.1"/>
    <property type="molecule type" value="mRNA"/>
</dbReference>
<dbReference type="EC" id="1.3.3.4" evidence="4 11"/>
<dbReference type="UniPathway" id="UPA00251">
    <property type="reaction ID" value="UER00324"/>
</dbReference>
<evidence type="ECO:0000256" key="4">
    <source>
        <dbReference type="ARBA" id="ARBA00012867"/>
    </source>
</evidence>
<dbReference type="GO" id="GO:0006782">
    <property type="term" value="P:protoporphyrinogen IX biosynthetic process"/>
    <property type="evidence" value="ECO:0007669"/>
    <property type="project" value="UniProtKB-UniRule"/>
</dbReference>
<proteinExistence type="evidence at transcript level"/>
<dbReference type="SUPFAM" id="SSF51905">
    <property type="entry name" value="FAD/NAD(P)-binding domain"/>
    <property type="match status" value="1"/>
</dbReference>
<comment type="function">
    <text evidence="1 11">Catalyzes the 6-electron oxidation of protoporphyrinogen-IX to form protoporphyrin-IX.</text>
</comment>
<evidence type="ECO:0000256" key="2">
    <source>
        <dbReference type="ARBA" id="ARBA00005073"/>
    </source>
</evidence>
<dbReference type="InterPro" id="IPR050464">
    <property type="entry name" value="Zeta_carotene_desat/Oxidored"/>
</dbReference>
<evidence type="ECO:0000259" key="12">
    <source>
        <dbReference type="Pfam" id="PF01593"/>
    </source>
</evidence>
<keyword evidence="5 11" id="KW-0285">Flavoprotein</keyword>
<comment type="similarity">
    <text evidence="3 11">Belongs to the protoporphyrinogen/coproporphyrinogen oxidase family. Protoporphyrinogen oxidase subfamily.</text>
</comment>
<evidence type="ECO:0000256" key="3">
    <source>
        <dbReference type="ARBA" id="ARBA00010551"/>
    </source>
</evidence>
<evidence type="ECO:0000313" key="13">
    <source>
        <dbReference type="EMBL" id="AKG25423.1"/>
    </source>
</evidence>
<name>A0A0F7EWD8_9DINO</name>
<evidence type="ECO:0000256" key="7">
    <source>
        <dbReference type="ARBA" id="ARBA00023002"/>
    </source>
</evidence>
<dbReference type="GO" id="GO:0005743">
    <property type="term" value="C:mitochondrial inner membrane"/>
    <property type="evidence" value="ECO:0007669"/>
    <property type="project" value="UniProtKB-SubCell"/>
</dbReference>
<dbReference type="InterPro" id="IPR004572">
    <property type="entry name" value="Protoporphyrinogen_oxidase"/>
</dbReference>
<reference evidence="13" key="1">
    <citation type="journal article" date="2015" name="Proc. Natl. Acad. Sci. U.S.A.">
        <title>Endosymbiosis undone by stepwise elimination of the plastid in a parasitic dinoflagellate.</title>
        <authorList>
            <person name="Gornik S.G."/>
            <person name="Febrimarsa"/>
            <person name="Cassin A.M."/>
            <person name="MacRae J.I."/>
            <person name="Ramaprasad A."/>
            <person name="Rchiad Z."/>
            <person name="McConville M.J."/>
            <person name="Bacic A."/>
            <person name="McFadden G.I."/>
            <person name="Pain A."/>
            <person name="Waller R.F."/>
        </authorList>
    </citation>
    <scope>NUCLEOTIDE SEQUENCE</scope>
</reference>
<dbReference type="Pfam" id="PF01593">
    <property type="entry name" value="Amino_oxidase"/>
    <property type="match status" value="1"/>
</dbReference>
<dbReference type="InterPro" id="IPR036188">
    <property type="entry name" value="FAD/NAD-bd_sf"/>
</dbReference>
<comment type="catalytic activity">
    <reaction evidence="10 11">
        <text>protoporphyrinogen IX + 3 O2 = protoporphyrin IX + 3 H2O2</text>
        <dbReference type="Rhea" id="RHEA:25576"/>
        <dbReference type="ChEBI" id="CHEBI:15379"/>
        <dbReference type="ChEBI" id="CHEBI:16240"/>
        <dbReference type="ChEBI" id="CHEBI:57306"/>
        <dbReference type="ChEBI" id="CHEBI:57307"/>
        <dbReference type="EC" id="1.3.3.4"/>
    </reaction>
</comment>
<dbReference type="PANTHER" id="PTHR42923">
    <property type="entry name" value="PROTOPORPHYRINOGEN OXIDASE"/>
    <property type="match status" value="1"/>
</dbReference>
<keyword evidence="7 11" id="KW-0560">Oxidoreductase</keyword>
<comment type="cofactor">
    <cofactor evidence="11">
        <name>FAD</name>
        <dbReference type="ChEBI" id="CHEBI:57692"/>
    </cofactor>
    <text evidence="11">Binds 1 FAD per subunit.</text>
</comment>
<evidence type="ECO:0000256" key="6">
    <source>
        <dbReference type="ARBA" id="ARBA00022827"/>
    </source>
</evidence>
<organism evidence="13">
    <name type="scientific">Hematodinium sp. SG-2015</name>
    <dbReference type="NCBI Taxonomy" id="1649283"/>
    <lineage>
        <taxon>Eukaryota</taxon>
        <taxon>Sar</taxon>
        <taxon>Alveolata</taxon>
        <taxon>Dinophyceae</taxon>
        <taxon>Syndiniales</taxon>
        <taxon>Syndiniaceae</taxon>
        <taxon>Hematodinium</taxon>
    </lineage>
</organism>